<dbReference type="InterPro" id="IPR023197">
    <property type="entry name" value="Phage_T4_Gp59_dom_sf"/>
</dbReference>
<dbReference type="SUPFAM" id="SSF54695">
    <property type="entry name" value="POZ domain"/>
    <property type="match status" value="1"/>
</dbReference>
<feature type="domain" description="TLDc" evidence="2">
    <location>
        <begin position="296"/>
        <end position="440"/>
    </location>
</feature>
<dbReference type="Gene3D" id="3.30.710.10">
    <property type="entry name" value="Potassium Channel Kv1.1, Chain A"/>
    <property type="match status" value="1"/>
</dbReference>
<proteinExistence type="predicted"/>
<evidence type="ECO:0008006" key="5">
    <source>
        <dbReference type="Google" id="ProtNLM"/>
    </source>
</evidence>
<accession>A0A2N1NI11</accession>
<evidence type="ECO:0000313" key="3">
    <source>
        <dbReference type="EMBL" id="PKK73516.1"/>
    </source>
</evidence>
<dbReference type="PROSITE" id="PS51886">
    <property type="entry name" value="TLDC"/>
    <property type="match status" value="1"/>
</dbReference>
<dbReference type="SMART" id="SM00225">
    <property type="entry name" value="BTB"/>
    <property type="match status" value="1"/>
</dbReference>
<evidence type="ECO:0000259" key="1">
    <source>
        <dbReference type="PROSITE" id="PS50097"/>
    </source>
</evidence>
<dbReference type="AlphaFoldDB" id="A0A2N1NI11"/>
<evidence type="ECO:0000313" key="4">
    <source>
        <dbReference type="Proteomes" id="UP000233469"/>
    </source>
</evidence>
<evidence type="ECO:0000259" key="2">
    <source>
        <dbReference type="PROSITE" id="PS51886"/>
    </source>
</evidence>
<name>A0A2N1NI11_9GLOM</name>
<organism evidence="3 4">
    <name type="scientific">Rhizophagus irregularis</name>
    <dbReference type="NCBI Taxonomy" id="588596"/>
    <lineage>
        <taxon>Eukaryota</taxon>
        <taxon>Fungi</taxon>
        <taxon>Fungi incertae sedis</taxon>
        <taxon>Mucoromycota</taxon>
        <taxon>Glomeromycotina</taxon>
        <taxon>Glomeromycetes</taxon>
        <taxon>Glomerales</taxon>
        <taxon>Glomeraceae</taxon>
        <taxon>Rhizophagus</taxon>
    </lineage>
</organism>
<dbReference type="VEuPathDB" id="FungiDB:RhiirFUN_004221"/>
<reference evidence="3 4" key="2">
    <citation type="submission" date="2017-10" db="EMBL/GenBank/DDBJ databases">
        <title>Extensive intraspecific genome diversity in a model arbuscular mycorrhizal fungus.</title>
        <authorList>
            <person name="Chen E.C.H."/>
            <person name="Morin E."/>
            <person name="Baudet D."/>
            <person name="Noel J."/>
            <person name="Ndikumana S."/>
            <person name="Charron P."/>
            <person name="St-Onge C."/>
            <person name="Giorgi J."/>
            <person name="Grigoriev I.V."/>
            <person name="Roux C."/>
            <person name="Martin F.M."/>
            <person name="Corradi N."/>
        </authorList>
    </citation>
    <scope>NUCLEOTIDE SEQUENCE [LARGE SCALE GENOMIC DNA]</scope>
    <source>
        <strain evidence="3 4">C2</strain>
    </source>
</reference>
<gene>
    <name evidence="3" type="ORF">RhiirC2_847573</name>
</gene>
<dbReference type="InterPro" id="IPR011333">
    <property type="entry name" value="SKP1/BTB/POZ_sf"/>
</dbReference>
<feature type="domain" description="BTB" evidence="1">
    <location>
        <begin position="24"/>
        <end position="99"/>
    </location>
</feature>
<dbReference type="InterPro" id="IPR000210">
    <property type="entry name" value="BTB/POZ_dom"/>
</dbReference>
<dbReference type="PANTHER" id="PTHR45774:SF3">
    <property type="entry name" value="BTB (POZ) DOMAIN-CONTAINING 2B-RELATED"/>
    <property type="match status" value="1"/>
</dbReference>
<dbReference type="Proteomes" id="UP000233469">
    <property type="component" value="Unassembled WGS sequence"/>
</dbReference>
<dbReference type="CDD" id="cd18186">
    <property type="entry name" value="BTB_POZ_ZBTB_KLHL-like"/>
    <property type="match status" value="1"/>
</dbReference>
<dbReference type="PROSITE" id="PS50097">
    <property type="entry name" value="BTB"/>
    <property type="match status" value="1"/>
</dbReference>
<sequence length="717" mass="84704">MIPLPSDKKFIQEISQIRKNNADYDVIFIVGRKPSKRMIGHSFVLKVRSVYFHNKLHSMDENEEFDKFDRYQFKFPEYTFEIFDKILSFIYSNEINVSTMNSLSLLNLMKAAKRFQLTDMVEYLQAYLIENQSSWIYENIFTEAFDNEESQQLQSLVIDLICKNTKWFLNLDHFNKFSEEQLIKFLQIDDLSVEEFHVWNAVLGWAFVKNADLNEKHITQWSVQEIESFKKTLNPFIPFIRFFQMSSNKYFDCVHDFNKVIPEDLVSKLLKYYLKGTLPTNYLISPSRKVRMIDSDFITSEQAEIISCWIENKKYKKSMNLEWEFKFNLLYSTKRNGNSVEMFHEYCDNKDATIILVKTNLQNEIIGGYNPVSWGNNNESSSDFKSKGSSKYLLNDGDEISLMDVDEEFIVGSSSSTSSQKMVLNVKNVNGEQTDPFLFSFNKNNENNMGKISSSNVLNSVHNCHECGPCFGTTDLWITPNAAHLTKHTDFHHPLENSGYHRQGSYEIKLRNKQGIFQFKDYEWKRKKIDELIQEMRLKFNQFDNIIVEWISCNQFKDIKEICRNDYIVLYSAIWMDDPLKYDTYYKKECKRVLNKKVDLKYLYNSPNNINEFLNGRCGWMAIINREVALKYKKNSINEDDYILKIYGISQNPDTKDYIMVLQYTKGESFNNYINNDIINWFWSEKLRALKQIIKATTKQPFANYAHTSVEVIDFTK</sequence>
<dbReference type="SUPFAM" id="SSF48493">
    <property type="entry name" value="gene 59 helicase assembly protein"/>
    <property type="match status" value="1"/>
</dbReference>
<dbReference type="VEuPathDB" id="FungiDB:RhiirA1_535858"/>
<dbReference type="VEuPathDB" id="FungiDB:FUN_024500"/>
<dbReference type="Pfam" id="PF07534">
    <property type="entry name" value="TLD"/>
    <property type="match status" value="1"/>
</dbReference>
<dbReference type="Gene3D" id="1.25.40.420">
    <property type="match status" value="1"/>
</dbReference>
<protein>
    <recommendedName>
        <fullName evidence="5">Btb/poz domain-containing protein 19-like</fullName>
    </recommendedName>
</protein>
<dbReference type="EMBL" id="LLXL01000366">
    <property type="protein sequence ID" value="PKK73516.1"/>
    <property type="molecule type" value="Genomic_DNA"/>
</dbReference>
<comment type="caution">
    <text evidence="3">The sequence shown here is derived from an EMBL/GenBank/DDBJ whole genome shotgun (WGS) entry which is preliminary data.</text>
</comment>
<dbReference type="PANTHER" id="PTHR45774">
    <property type="entry name" value="BTB/POZ DOMAIN-CONTAINING"/>
    <property type="match status" value="1"/>
</dbReference>
<dbReference type="InterPro" id="IPR006571">
    <property type="entry name" value="TLDc_dom"/>
</dbReference>
<reference evidence="3 4" key="1">
    <citation type="submission" date="2016-04" db="EMBL/GenBank/DDBJ databases">
        <title>Genome analyses suggest a sexual origin of heterokaryosis in a supposedly ancient asexual fungus.</title>
        <authorList>
            <person name="Ropars J."/>
            <person name="Sedzielewska K."/>
            <person name="Noel J."/>
            <person name="Charron P."/>
            <person name="Farinelli L."/>
            <person name="Marton T."/>
            <person name="Kruger M."/>
            <person name="Pelin A."/>
            <person name="Brachmann A."/>
            <person name="Corradi N."/>
        </authorList>
    </citation>
    <scope>NUCLEOTIDE SEQUENCE [LARGE SCALE GENOMIC DNA]</scope>
    <source>
        <strain evidence="3 4">C2</strain>
    </source>
</reference>
<dbReference type="Pfam" id="PF00651">
    <property type="entry name" value="BTB"/>
    <property type="match status" value="1"/>
</dbReference>